<comment type="subcellular location">
    <subcellularLocation>
        <location evidence="1">Cell membrane</location>
        <topology evidence="1">Multi-pass membrane protein</topology>
    </subcellularLocation>
</comment>
<feature type="transmembrane region" description="Helical" evidence="6">
    <location>
        <begin position="83"/>
        <end position="104"/>
    </location>
</feature>
<dbReference type="EMBL" id="JACSPN010000015">
    <property type="protein sequence ID" value="MBE7701015.1"/>
    <property type="molecule type" value="Genomic_DNA"/>
</dbReference>
<feature type="transmembrane region" description="Helical" evidence="6">
    <location>
        <begin position="54"/>
        <end position="77"/>
    </location>
</feature>
<evidence type="ECO:0000313" key="9">
    <source>
        <dbReference type="Proteomes" id="UP000822993"/>
    </source>
</evidence>
<evidence type="ECO:0000256" key="2">
    <source>
        <dbReference type="ARBA" id="ARBA00022692"/>
    </source>
</evidence>
<feature type="transmembrane region" description="Helical" evidence="6">
    <location>
        <begin position="144"/>
        <end position="167"/>
    </location>
</feature>
<dbReference type="InterPro" id="IPR020846">
    <property type="entry name" value="MFS_dom"/>
</dbReference>
<evidence type="ECO:0000313" key="8">
    <source>
        <dbReference type="EMBL" id="MBE7701015.1"/>
    </source>
</evidence>
<feature type="transmembrane region" description="Helical" evidence="6">
    <location>
        <begin position="387"/>
        <end position="411"/>
    </location>
</feature>
<feature type="transmembrane region" description="Helical" evidence="6">
    <location>
        <begin position="417"/>
        <end position="437"/>
    </location>
</feature>
<sequence length="456" mass="45081">MTRTPSPLAPARPAPGAPATTPGATGSPTTPPDTEPRRGTLATYGELPRLAGKAFLPVAFLARLPFSMITIGTLLLVSTTTGSLALGGLASAAAAVGTALGGPTQGSVADRVGQRRVLLVVVPLDVLAVVALVQAATVGAPSGVILGAAALVGAFAPQIGPLARVRWIAMTQHRPRTLLAAMGYESTADEIGFVLGPALVGILASVWSPQAAMLFAAAVCAVFGLAFALHPTATPGAPAPSPAAQSAAGHDAHGSFVGLFRRVLVPVLGMLAMGMLFGSTQTAVTSFMRDAGAEEQAGLVYAVLGFGSAITALAVVALPARFGARSRWVSFASGLTVTALLTFVAGGSGSLGTLIGALALLGLFVGPVMVTIFTVGGDLSPSSRSGAAMTMLASANVVGVALGASVGGQVAEDVGTAAAFALPAVAAVLLVVTGLSLRSHRGPVDTPRLDEAPGVV</sequence>
<dbReference type="InterPro" id="IPR011701">
    <property type="entry name" value="MFS"/>
</dbReference>
<feature type="transmembrane region" description="Helical" evidence="6">
    <location>
        <begin position="354"/>
        <end position="375"/>
    </location>
</feature>
<evidence type="ECO:0000256" key="1">
    <source>
        <dbReference type="ARBA" id="ARBA00004651"/>
    </source>
</evidence>
<evidence type="ECO:0000259" key="7">
    <source>
        <dbReference type="PROSITE" id="PS50850"/>
    </source>
</evidence>
<feature type="transmembrane region" description="Helical" evidence="6">
    <location>
        <begin position="298"/>
        <end position="316"/>
    </location>
</feature>
<evidence type="ECO:0000256" key="6">
    <source>
        <dbReference type="SAM" id="Phobius"/>
    </source>
</evidence>
<feature type="region of interest" description="Disordered" evidence="5">
    <location>
        <begin position="1"/>
        <end position="39"/>
    </location>
</feature>
<organism evidence="8 9">
    <name type="scientific">Oerskovia douganii</name>
    <dbReference type="NCBI Taxonomy" id="2762210"/>
    <lineage>
        <taxon>Bacteria</taxon>
        <taxon>Bacillati</taxon>
        <taxon>Actinomycetota</taxon>
        <taxon>Actinomycetes</taxon>
        <taxon>Micrococcales</taxon>
        <taxon>Cellulomonadaceae</taxon>
        <taxon>Oerskovia</taxon>
    </lineage>
</organism>
<feature type="domain" description="Major facilitator superfamily (MFS) profile" evidence="7">
    <location>
        <begin position="262"/>
        <end position="456"/>
    </location>
</feature>
<keyword evidence="9" id="KW-1185">Reference proteome</keyword>
<evidence type="ECO:0000256" key="3">
    <source>
        <dbReference type="ARBA" id="ARBA00022989"/>
    </source>
</evidence>
<keyword evidence="4 6" id="KW-0472">Membrane</keyword>
<feature type="transmembrane region" description="Helical" evidence="6">
    <location>
        <begin position="116"/>
        <end position="138"/>
    </location>
</feature>
<feature type="compositionally biased region" description="Pro residues" evidence="5">
    <location>
        <begin position="7"/>
        <end position="16"/>
    </location>
</feature>
<dbReference type="SUPFAM" id="SSF103473">
    <property type="entry name" value="MFS general substrate transporter"/>
    <property type="match status" value="1"/>
</dbReference>
<dbReference type="PANTHER" id="PTHR23542">
    <property type="match status" value="1"/>
</dbReference>
<protein>
    <submittedName>
        <fullName evidence="8">MFS transporter</fullName>
    </submittedName>
</protein>
<dbReference type="RefSeq" id="WP_193720277.1">
    <property type="nucleotide sequence ID" value="NZ_JACSPN010000015.1"/>
</dbReference>
<dbReference type="GO" id="GO:0022857">
    <property type="term" value="F:transmembrane transporter activity"/>
    <property type="evidence" value="ECO:0007669"/>
    <property type="project" value="InterPro"/>
</dbReference>
<keyword evidence="2 6" id="KW-0812">Transmembrane</keyword>
<feature type="transmembrane region" description="Helical" evidence="6">
    <location>
        <begin position="212"/>
        <end position="229"/>
    </location>
</feature>
<comment type="caution">
    <text evidence="8">The sequence shown here is derived from an EMBL/GenBank/DDBJ whole genome shotgun (WGS) entry which is preliminary data.</text>
</comment>
<accession>A0A9D5UAL9</accession>
<reference evidence="8 9" key="1">
    <citation type="submission" date="2020-08" db="EMBL/GenBank/DDBJ databases">
        <title>A Genomic Blueprint of the Chicken Gut Microbiome.</title>
        <authorList>
            <person name="Gilroy R."/>
            <person name="Ravi A."/>
            <person name="Getino M."/>
            <person name="Pursley I."/>
            <person name="Horton D.L."/>
            <person name="Alikhan N.-F."/>
            <person name="Baker D."/>
            <person name="Gharbi K."/>
            <person name="Hall N."/>
            <person name="Watson M."/>
            <person name="Adriaenssens E.M."/>
            <person name="Foster-Nyarko E."/>
            <person name="Jarju S."/>
            <person name="Secka A."/>
            <person name="Antonio M."/>
            <person name="Oren A."/>
            <person name="Chaudhuri R."/>
            <person name="La Ragione R.M."/>
            <person name="Hildebrand F."/>
            <person name="Pallen M.J."/>
        </authorList>
    </citation>
    <scope>NUCLEOTIDE SEQUENCE [LARGE SCALE GENOMIC DNA]</scope>
    <source>
        <strain evidence="8 9">Sa1BUA8</strain>
    </source>
</reference>
<name>A0A9D5UAL9_9CELL</name>
<evidence type="ECO:0000256" key="4">
    <source>
        <dbReference type="ARBA" id="ARBA00023136"/>
    </source>
</evidence>
<dbReference type="PANTHER" id="PTHR23542:SF1">
    <property type="entry name" value="MAJOR FACILITATOR SUPERFAMILY (MFS) PROFILE DOMAIN-CONTAINING PROTEIN"/>
    <property type="match status" value="1"/>
</dbReference>
<gene>
    <name evidence="8" type="ORF">H9623_11965</name>
</gene>
<dbReference type="Gene3D" id="1.20.1250.20">
    <property type="entry name" value="MFS general substrate transporter like domains"/>
    <property type="match status" value="2"/>
</dbReference>
<dbReference type="GO" id="GO:0005886">
    <property type="term" value="C:plasma membrane"/>
    <property type="evidence" value="ECO:0007669"/>
    <property type="project" value="UniProtKB-SubCell"/>
</dbReference>
<dbReference type="InterPro" id="IPR036259">
    <property type="entry name" value="MFS_trans_sf"/>
</dbReference>
<dbReference type="Pfam" id="PF07690">
    <property type="entry name" value="MFS_1"/>
    <property type="match status" value="1"/>
</dbReference>
<feature type="transmembrane region" description="Helical" evidence="6">
    <location>
        <begin position="259"/>
        <end position="278"/>
    </location>
</feature>
<dbReference type="PROSITE" id="PS50850">
    <property type="entry name" value="MFS"/>
    <property type="match status" value="1"/>
</dbReference>
<evidence type="ECO:0000256" key="5">
    <source>
        <dbReference type="SAM" id="MobiDB-lite"/>
    </source>
</evidence>
<dbReference type="AlphaFoldDB" id="A0A9D5UAL9"/>
<feature type="compositionally biased region" description="Low complexity" evidence="5">
    <location>
        <begin position="17"/>
        <end position="28"/>
    </location>
</feature>
<feature type="transmembrane region" description="Helical" evidence="6">
    <location>
        <begin position="328"/>
        <end position="348"/>
    </location>
</feature>
<keyword evidence="3 6" id="KW-1133">Transmembrane helix</keyword>
<proteinExistence type="predicted"/>
<dbReference type="Proteomes" id="UP000822993">
    <property type="component" value="Unassembled WGS sequence"/>
</dbReference>